<reference evidence="3" key="1">
    <citation type="submission" date="2014-01" db="EMBL/GenBank/DDBJ databases">
        <title>The Genome Sequence of Anopheles farauti FAR1 (V2).</title>
        <authorList>
            <consortium name="The Broad Institute Genomics Platform"/>
            <person name="Neafsey D.E."/>
            <person name="Besansky N."/>
            <person name="Howell P."/>
            <person name="Walton C."/>
            <person name="Young S.K."/>
            <person name="Zeng Q."/>
            <person name="Gargeya S."/>
            <person name="Fitzgerald M."/>
            <person name="Haas B."/>
            <person name="Abouelleil A."/>
            <person name="Allen A.W."/>
            <person name="Alvarado L."/>
            <person name="Arachchi H.M."/>
            <person name="Berlin A.M."/>
            <person name="Chapman S.B."/>
            <person name="Gainer-Dewar J."/>
            <person name="Goldberg J."/>
            <person name="Griggs A."/>
            <person name="Gujja S."/>
            <person name="Hansen M."/>
            <person name="Howarth C."/>
            <person name="Imamovic A."/>
            <person name="Ireland A."/>
            <person name="Larimer J."/>
            <person name="McCowan C."/>
            <person name="Murphy C."/>
            <person name="Pearson M."/>
            <person name="Poon T.W."/>
            <person name="Priest M."/>
            <person name="Roberts A."/>
            <person name="Saif S."/>
            <person name="Shea T."/>
            <person name="Sisk P."/>
            <person name="Sykes S."/>
            <person name="Wortman J."/>
            <person name="Nusbaum C."/>
            <person name="Birren B."/>
        </authorList>
    </citation>
    <scope>NUCLEOTIDE SEQUENCE [LARGE SCALE GENOMIC DNA]</scope>
    <source>
        <strain evidence="3">FAR1</strain>
    </source>
</reference>
<protein>
    <submittedName>
        <fullName evidence="2">Uncharacterized protein</fullName>
    </submittedName>
</protein>
<sequence length="142" mass="15224">MLRKVASALERTLSARVAGTQTAETELGEARVLKLCASVVQRNTIETQTEGDGFTTQTKKGRVSKERAAAKETKQPVAKQPASEKGVAKGPTVKPEDSTKRRRPKARLSVIKVSAVGEVDTKTYVEMLTGMQEDPALKGVGS</sequence>
<feature type="compositionally biased region" description="Polar residues" evidence="1">
    <location>
        <begin position="47"/>
        <end position="58"/>
    </location>
</feature>
<evidence type="ECO:0000256" key="1">
    <source>
        <dbReference type="SAM" id="MobiDB-lite"/>
    </source>
</evidence>
<reference evidence="2" key="2">
    <citation type="submission" date="2020-05" db="UniProtKB">
        <authorList>
            <consortium name="EnsemblMetazoa"/>
        </authorList>
    </citation>
    <scope>IDENTIFICATION</scope>
    <source>
        <strain evidence="2">FAR1</strain>
    </source>
</reference>
<dbReference type="AlphaFoldDB" id="A0A182Q3F1"/>
<feature type="region of interest" description="Disordered" evidence="1">
    <location>
        <begin position="47"/>
        <end position="107"/>
    </location>
</feature>
<dbReference type="VEuPathDB" id="VectorBase:AFAF002305"/>
<feature type="compositionally biased region" description="Basic and acidic residues" evidence="1">
    <location>
        <begin position="63"/>
        <end position="74"/>
    </location>
</feature>
<organism evidence="2 3">
    <name type="scientific">Anopheles farauti</name>
    <dbReference type="NCBI Taxonomy" id="69004"/>
    <lineage>
        <taxon>Eukaryota</taxon>
        <taxon>Metazoa</taxon>
        <taxon>Ecdysozoa</taxon>
        <taxon>Arthropoda</taxon>
        <taxon>Hexapoda</taxon>
        <taxon>Insecta</taxon>
        <taxon>Pterygota</taxon>
        <taxon>Neoptera</taxon>
        <taxon>Endopterygota</taxon>
        <taxon>Diptera</taxon>
        <taxon>Nematocera</taxon>
        <taxon>Culicoidea</taxon>
        <taxon>Culicidae</taxon>
        <taxon>Anophelinae</taxon>
        <taxon>Anopheles</taxon>
    </lineage>
</organism>
<proteinExistence type="predicted"/>
<keyword evidence="3" id="KW-1185">Reference proteome</keyword>
<dbReference type="EMBL" id="AXCN02002858">
    <property type="status" value="NOT_ANNOTATED_CDS"/>
    <property type="molecule type" value="Genomic_DNA"/>
</dbReference>
<evidence type="ECO:0000313" key="2">
    <source>
        <dbReference type="EnsemblMetazoa" id="AFAF002305-PA"/>
    </source>
</evidence>
<evidence type="ECO:0000313" key="3">
    <source>
        <dbReference type="Proteomes" id="UP000075886"/>
    </source>
</evidence>
<dbReference type="EnsemblMetazoa" id="AFAF002305-RA">
    <property type="protein sequence ID" value="AFAF002305-PA"/>
    <property type="gene ID" value="AFAF002305"/>
</dbReference>
<name>A0A182Q3F1_9DIPT</name>
<accession>A0A182Q3F1</accession>
<dbReference type="Proteomes" id="UP000075886">
    <property type="component" value="Unassembled WGS sequence"/>
</dbReference>